<dbReference type="InterPro" id="IPR001085">
    <property type="entry name" value="Ser_HO-MeTrfase"/>
</dbReference>
<keyword evidence="6" id="KW-1185">Reference proteome</keyword>
<dbReference type="EMBL" id="CP020335">
    <property type="protein sequence ID" value="QXF35445.1"/>
    <property type="molecule type" value="Genomic_DNA"/>
</dbReference>
<comment type="pathway">
    <text evidence="3">One-carbon metabolism; tetrahydrofolate interconversion.</text>
</comment>
<evidence type="ECO:0000256" key="2">
    <source>
        <dbReference type="ARBA" id="ARBA00022898"/>
    </source>
</evidence>
<evidence type="ECO:0000256" key="3">
    <source>
        <dbReference type="HAMAP-Rule" id="MF_00051"/>
    </source>
</evidence>
<sequence length="440" mass="48269">MINYISQQQSSCLLESEDPLLSSLINKESKRQKNALSMVASASVALPSVIACENTTLINVTTEGYPNSRYHGGCRFVDQIEELAVERAKSAFSAKYANVQPHSGSSSNEIVIFGLLNPGDRILGMDICSGGHLTHGAPVSAIAKYFEVYSYGVDPKGYIDYEQIEDIALHCKPKLIICGASSYPRKIDFAKFRKIADKINAFLLADISHIAGLVASGLHMSPIDHAHITTTSTYKQLYGPRGGLILCGKDYDICVEKNVTLSQKLQKAVFPFYQGTPILNAIAGKARALDFVNSKEFALLMKNVILHSNTLANNLIELGYNVITQGTDNHMVLVNLLDRGITGYCAEKSLEECNIIVNRNRIAGDNKSSMIASGLRFGTNSLAFRGLGQPELKQCTEIINEILTHTTVISDTQFRLDENIKNKAVNQVKALCDQFPLYHV</sequence>
<comment type="catalytic activity">
    <reaction evidence="3">
        <text>(6R)-5,10-methylene-5,6,7,8-tetrahydrofolate + glycine + H2O = (6S)-5,6,7,8-tetrahydrofolate + L-serine</text>
        <dbReference type="Rhea" id="RHEA:15481"/>
        <dbReference type="ChEBI" id="CHEBI:15377"/>
        <dbReference type="ChEBI" id="CHEBI:15636"/>
        <dbReference type="ChEBI" id="CHEBI:33384"/>
        <dbReference type="ChEBI" id="CHEBI:57305"/>
        <dbReference type="ChEBI" id="CHEBI:57453"/>
        <dbReference type="EC" id="2.1.2.1"/>
    </reaction>
</comment>
<proteinExistence type="inferred from homology"/>
<reference evidence="5 6" key="1">
    <citation type="submission" date="2017-03" db="EMBL/GenBank/DDBJ databases">
        <title>Genome comparison of Photorhabdus luminescens strain 0813-124 phase variants.</title>
        <authorList>
            <person name="Chien C.-C."/>
            <person name="Chen W.-J."/>
            <person name="Shih M.-C."/>
            <person name="Hsieh F.-C."/>
        </authorList>
    </citation>
    <scope>NUCLEOTIDE SEQUENCE [LARGE SCALE GENOMIC DNA]</scope>
    <source>
        <strain evidence="5 6">0813-124 phase II</strain>
    </source>
</reference>
<organism evidence="5 6">
    <name type="scientific">Photorhabdus akhurstii</name>
    <dbReference type="NCBI Taxonomy" id="171438"/>
    <lineage>
        <taxon>Bacteria</taxon>
        <taxon>Pseudomonadati</taxon>
        <taxon>Pseudomonadota</taxon>
        <taxon>Gammaproteobacteria</taxon>
        <taxon>Enterobacterales</taxon>
        <taxon>Morganellaceae</taxon>
        <taxon>Photorhabdus</taxon>
    </lineage>
</organism>
<evidence type="ECO:0000259" key="4">
    <source>
        <dbReference type="Pfam" id="PF00464"/>
    </source>
</evidence>
<keyword evidence="3" id="KW-0554">One-carbon metabolism</keyword>
<dbReference type="EC" id="2.1.2.1" evidence="3"/>
<dbReference type="Pfam" id="PF00464">
    <property type="entry name" value="SHMT"/>
    <property type="match status" value="1"/>
</dbReference>
<keyword evidence="3" id="KW-0963">Cytoplasm</keyword>
<dbReference type="InterPro" id="IPR039429">
    <property type="entry name" value="SHMT-like_dom"/>
</dbReference>
<dbReference type="CDD" id="cd00378">
    <property type="entry name" value="SHMT"/>
    <property type="match status" value="1"/>
</dbReference>
<feature type="binding site" evidence="3">
    <location>
        <begin position="131"/>
        <end position="133"/>
    </location>
    <ligand>
        <name>(6S)-5,6,7,8-tetrahydrofolate</name>
        <dbReference type="ChEBI" id="CHEBI:57453"/>
    </ligand>
</feature>
<dbReference type="PANTHER" id="PTHR11680:SF35">
    <property type="entry name" value="SERINE HYDROXYMETHYLTRANSFERASE 1"/>
    <property type="match status" value="1"/>
</dbReference>
<gene>
    <name evidence="3 5" type="primary">glyA</name>
    <name evidence="5" type="ORF">B0X70_21310</name>
</gene>
<dbReference type="PIRSF" id="PIRSF000412">
    <property type="entry name" value="SHMT"/>
    <property type="match status" value="1"/>
</dbReference>
<keyword evidence="2 3" id="KW-0663">Pyridoxal phosphate</keyword>
<dbReference type="NCBIfam" id="NF000586">
    <property type="entry name" value="PRK00011.1"/>
    <property type="match status" value="1"/>
</dbReference>
<comment type="caution">
    <text evidence="3">Lacks conserved residue(s) required for the propagation of feature annotation.</text>
</comment>
<protein>
    <recommendedName>
        <fullName evidence="3">Probable serine hydroxymethyltransferase</fullName>
        <shortName evidence="3">SHMT</shortName>
        <shortName evidence="3">Serine methylase</shortName>
        <ecNumber evidence="3">2.1.2.1</ecNumber>
    </recommendedName>
</protein>
<evidence type="ECO:0000256" key="1">
    <source>
        <dbReference type="ARBA" id="ARBA00001933"/>
    </source>
</evidence>
<dbReference type="RefSeq" id="WP_217470301.1">
    <property type="nucleotide sequence ID" value="NZ_CP020335.1"/>
</dbReference>
<evidence type="ECO:0000313" key="5">
    <source>
        <dbReference type="EMBL" id="QXF35445.1"/>
    </source>
</evidence>
<feature type="domain" description="Serine hydroxymethyltransferase-like" evidence="4">
    <location>
        <begin position="14"/>
        <end position="399"/>
    </location>
</feature>
<comment type="subunit">
    <text evidence="3">Homodimer.</text>
</comment>
<dbReference type="InterPro" id="IPR049943">
    <property type="entry name" value="Ser_HO-MeTrfase-like"/>
</dbReference>
<comment type="function">
    <text evidence="3">Catalyzes the reversible interconversion of serine and glycine with tetrahydrofolate (THF) serving as the one-carbon carrier. This reaction serves as the major source of one-carbon groups required for the biosynthesis of purines, thymidylate, methionine, and other important biomolecules.</text>
</comment>
<dbReference type="PANTHER" id="PTHR11680">
    <property type="entry name" value="SERINE HYDROXYMETHYLTRANSFERASE"/>
    <property type="match status" value="1"/>
</dbReference>
<evidence type="ECO:0000313" key="6">
    <source>
        <dbReference type="Proteomes" id="UP000693715"/>
    </source>
</evidence>
<accession>A0ABX8LY50</accession>
<comment type="subcellular location">
    <subcellularLocation>
        <location evidence="3">Cytoplasm</location>
    </subcellularLocation>
</comment>
<dbReference type="Proteomes" id="UP000693715">
    <property type="component" value="Chromosome"/>
</dbReference>
<feature type="modified residue" description="N6-(pyridoxal phosphate)lysine" evidence="3">
    <location>
        <position position="235"/>
    </location>
</feature>
<comment type="similarity">
    <text evidence="3">Belongs to the SHMT family.</text>
</comment>
<dbReference type="HAMAP" id="MF_00051">
    <property type="entry name" value="SHMT"/>
    <property type="match status" value="1"/>
</dbReference>
<keyword evidence="3" id="KW-0808">Transferase</keyword>
<comment type="cofactor">
    <cofactor evidence="1 3">
        <name>pyridoxal 5'-phosphate</name>
        <dbReference type="ChEBI" id="CHEBI:597326"/>
    </cofactor>
</comment>
<name>A0ABX8LY50_9GAMM</name>